<dbReference type="Proteomes" id="UP000094056">
    <property type="component" value="Unassembled WGS sequence"/>
</dbReference>
<dbReference type="InterPro" id="IPR007184">
    <property type="entry name" value="Mannoside_phosphorylase"/>
</dbReference>
<protein>
    <submittedName>
        <fullName evidence="4">4-O-beta-D-mannosyl-D-glucose phosphorylase</fullName>
        <ecNumber evidence="4">2.4.1.281</ecNumber>
    </submittedName>
</protein>
<organism evidence="4 5">
    <name type="scientific">Candidatus Scalindua rubra</name>
    <dbReference type="NCBI Taxonomy" id="1872076"/>
    <lineage>
        <taxon>Bacteria</taxon>
        <taxon>Pseudomonadati</taxon>
        <taxon>Planctomycetota</taxon>
        <taxon>Candidatus Brocadiia</taxon>
        <taxon>Candidatus Brocadiales</taxon>
        <taxon>Candidatus Scalinduaceae</taxon>
        <taxon>Candidatus Scalindua</taxon>
    </lineage>
</organism>
<evidence type="ECO:0000313" key="5">
    <source>
        <dbReference type="Proteomes" id="UP000094056"/>
    </source>
</evidence>
<dbReference type="EC" id="2.4.1.281" evidence="4"/>
<reference evidence="4 5" key="1">
    <citation type="submission" date="2016-07" db="EMBL/GenBank/DDBJ databases">
        <title>Draft genome of Scalindua rubra, obtained from a brine-seawater interface in the Red Sea, sheds light on salt adaptation in anammox bacteria.</title>
        <authorList>
            <person name="Speth D.R."/>
            <person name="Lagkouvardos I."/>
            <person name="Wang Y."/>
            <person name="Qian P.-Y."/>
            <person name="Dutilh B.E."/>
            <person name="Jetten M.S."/>
        </authorList>
    </citation>
    <scope>NUCLEOTIDE SEQUENCE [LARGE SCALE GENOMIC DNA]</scope>
    <source>
        <strain evidence="4">BSI-1</strain>
    </source>
</reference>
<dbReference type="PANTHER" id="PTHR34106">
    <property type="entry name" value="GLYCOSIDASE"/>
    <property type="match status" value="1"/>
</dbReference>
<dbReference type="Gene3D" id="2.115.10.20">
    <property type="entry name" value="Glycosyl hydrolase domain, family 43"/>
    <property type="match status" value="1"/>
</dbReference>
<dbReference type="GO" id="GO:0016757">
    <property type="term" value="F:glycosyltransferase activity"/>
    <property type="evidence" value="ECO:0007669"/>
    <property type="project" value="UniProtKB-KW"/>
</dbReference>
<dbReference type="InterPro" id="IPR023296">
    <property type="entry name" value="Glyco_hydro_beta-prop_sf"/>
</dbReference>
<keyword evidence="1 4" id="KW-0328">Glycosyltransferase</keyword>
<evidence type="ECO:0000256" key="1">
    <source>
        <dbReference type="ARBA" id="ARBA00022676"/>
    </source>
</evidence>
<dbReference type="Pfam" id="PF04041">
    <property type="entry name" value="Glyco_hydro_130"/>
    <property type="match status" value="1"/>
</dbReference>
<dbReference type="AlphaFoldDB" id="A0A1E3XFX9"/>
<dbReference type="SUPFAM" id="SSF75005">
    <property type="entry name" value="Arabinanase/levansucrase/invertase"/>
    <property type="match status" value="1"/>
</dbReference>
<dbReference type="PANTHER" id="PTHR34106:SF5">
    <property type="entry name" value="GLYCOSIDASE"/>
    <property type="match status" value="1"/>
</dbReference>
<accession>A0A1E3XFX9</accession>
<evidence type="ECO:0000313" key="4">
    <source>
        <dbReference type="EMBL" id="ODS33844.1"/>
    </source>
</evidence>
<sequence length="405" mass="46457">MTSQLYSLIEKLGDGKVVKLDSGEVIFIIDSFEENPVVKPQDLGLTCYENGKLMPGAVFNGGTEIFNDKIVLTPRCHQGYQKISFFDKKLGIHRYHMEDYVSEVWPLVSNDGIHFKRLQDMVICSNGKEHGDFRYGIEDIRIIKHKKRHLLIGCGKIEPPFSASNHGDRTAIYSTKDFVNIKYHCIVKSFDSRNAVPFPEPVDCKHYVLLRFYNDVHSKSRNGRTTINLVHLEAGIEQLLEPFKHMVLWQKIYEQRSQSVLFKSGQYNHENVKIAPGTQPIKTDRGWLLIYHGVGEIKKNLCKAYGLSKRIKKSYSICAALLDLYDPRKVICRTTNPIYIPSNPYELYGNDQYPVDEPAVVFPVGALVLKNKLIIYAGAGDKYIIVLGCNLDYLIDYLWKYCKYN</sequence>
<keyword evidence="2 4" id="KW-0808">Transferase</keyword>
<comment type="caution">
    <text evidence="4">The sequence shown here is derived from an EMBL/GenBank/DDBJ whole genome shotgun (WGS) entry which is preliminary data.</text>
</comment>
<dbReference type="EMBL" id="MAYW01000018">
    <property type="protein sequence ID" value="ODS33844.1"/>
    <property type="molecule type" value="Genomic_DNA"/>
</dbReference>
<comment type="similarity">
    <text evidence="3">Belongs to the glycosyl hydrolase 130 family.</text>
</comment>
<gene>
    <name evidence="4" type="ORF">SCARUB_01005</name>
</gene>
<name>A0A1E3XFX9_9BACT</name>
<evidence type="ECO:0000256" key="3">
    <source>
        <dbReference type="ARBA" id="ARBA00024356"/>
    </source>
</evidence>
<proteinExistence type="inferred from homology"/>
<evidence type="ECO:0000256" key="2">
    <source>
        <dbReference type="ARBA" id="ARBA00022679"/>
    </source>
</evidence>